<organism evidence="15 16">
    <name type="scientific">Perkinsus olseni</name>
    <name type="common">Perkinsus atlanticus</name>
    <dbReference type="NCBI Taxonomy" id="32597"/>
    <lineage>
        <taxon>Eukaryota</taxon>
        <taxon>Sar</taxon>
        <taxon>Alveolata</taxon>
        <taxon>Perkinsozoa</taxon>
        <taxon>Perkinsea</taxon>
        <taxon>Perkinsida</taxon>
        <taxon>Perkinsidae</taxon>
        <taxon>Perkinsus</taxon>
    </lineage>
</organism>
<feature type="region of interest" description="Disordered" evidence="13">
    <location>
        <begin position="319"/>
        <end position="354"/>
    </location>
</feature>
<dbReference type="Gene3D" id="3.30.420.10">
    <property type="entry name" value="Ribonuclease H-like superfamily/Ribonuclease H"/>
    <property type="match status" value="1"/>
</dbReference>
<dbReference type="Proteomes" id="UP000553632">
    <property type="component" value="Unassembled WGS sequence"/>
</dbReference>
<keyword evidence="7 11" id="KW-0479">Metal-binding</keyword>
<dbReference type="InterPro" id="IPR024567">
    <property type="entry name" value="RNase_HII/HIII_dom"/>
</dbReference>
<dbReference type="PROSITE" id="PS51975">
    <property type="entry name" value="RNASE_H_2"/>
    <property type="match status" value="1"/>
</dbReference>
<keyword evidence="10" id="KW-0464">Manganese</keyword>
<gene>
    <name evidence="15" type="primary">TIMM9_3</name>
    <name evidence="15" type="ORF">FOZ63_004422</name>
</gene>
<evidence type="ECO:0000256" key="11">
    <source>
        <dbReference type="PROSITE-ProRule" id="PRU01319"/>
    </source>
</evidence>
<evidence type="ECO:0000313" key="16">
    <source>
        <dbReference type="Proteomes" id="UP000553632"/>
    </source>
</evidence>
<dbReference type="InterPro" id="IPR036397">
    <property type="entry name" value="RNaseH_sf"/>
</dbReference>
<evidence type="ECO:0000256" key="13">
    <source>
        <dbReference type="SAM" id="MobiDB-lite"/>
    </source>
</evidence>
<evidence type="ECO:0000256" key="10">
    <source>
        <dbReference type="ARBA" id="ARBA00023211"/>
    </source>
</evidence>
<dbReference type="NCBIfam" id="NF000595">
    <property type="entry name" value="PRK00015.1-3"/>
    <property type="match status" value="1"/>
</dbReference>
<name>A0A7J6RUG9_PEROL</name>
<dbReference type="AlphaFoldDB" id="A0A7J6RUG9"/>
<comment type="similarity">
    <text evidence="4 12">Belongs to the RNase HII family.</text>
</comment>
<dbReference type="EMBL" id="JABANO010023195">
    <property type="protein sequence ID" value="KAF4723935.1"/>
    <property type="molecule type" value="Genomic_DNA"/>
</dbReference>
<dbReference type="GO" id="GO:0004523">
    <property type="term" value="F:RNA-DNA hybrid ribonuclease activity"/>
    <property type="evidence" value="ECO:0007669"/>
    <property type="project" value="UniProtKB-UniRule"/>
</dbReference>
<comment type="function">
    <text evidence="2 12">Endonuclease that specifically degrades the RNA of RNA-DNA hybrids.</text>
</comment>
<comment type="subcellular location">
    <subcellularLocation>
        <location evidence="3">Cytoplasm</location>
    </subcellularLocation>
</comment>
<feature type="binding site" evidence="11">
    <location>
        <position position="46"/>
    </location>
    <ligand>
        <name>a divalent metal cation</name>
        <dbReference type="ChEBI" id="CHEBI:60240"/>
    </ligand>
</feature>
<evidence type="ECO:0000256" key="9">
    <source>
        <dbReference type="ARBA" id="ARBA00022801"/>
    </source>
</evidence>
<feature type="compositionally biased region" description="Low complexity" evidence="13">
    <location>
        <begin position="259"/>
        <end position="275"/>
    </location>
</feature>
<evidence type="ECO:0000256" key="5">
    <source>
        <dbReference type="ARBA" id="ARBA00022490"/>
    </source>
</evidence>
<evidence type="ECO:0000259" key="14">
    <source>
        <dbReference type="PROSITE" id="PS51975"/>
    </source>
</evidence>
<dbReference type="Pfam" id="PF01351">
    <property type="entry name" value="RNase_HII"/>
    <property type="match status" value="1"/>
</dbReference>
<feature type="region of interest" description="Disordered" evidence="13">
    <location>
        <begin position="1"/>
        <end position="23"/>
    </location>
</feature>
<feature type="domain" description="RNase H type-2" evidence="14">
    <location>
        <begin position="40"/>
        <end position="254"/>
    </location>
</feature>
<evidence type="ECO:0000313" key="15">
    <source>
        <dbReference type="EMBL" id="KAF4723935.1"/>
    </source>
</evidence>
<evidence type="ECO:0000256" key="1">
    <source>
        <dbReference type="ARBA" id="ARBA00000077"/>
    </source>
</evidence>
<evidence type="ECO:0000256" key="7">
    <source>
        <dbReference type="ARBA" id="ARBA00022723"/>
    </source>
</evidence>
<dbReference type="InterPro" id="IPR022898">
    <property type="entry name" value="RNase_HII"/>
</dbReference>
<evidence type="ECO:0000256" key="12">
    <source>
        <dbReference type="RuleBase" id="RU003515"/>
    </source>
</evidence>
<sequence length="373" mass="40720">MVTTKCRRNANRQPTAASATLPPSLPRAMEEDLLRSSGVDIVIGVDEAGRGPLCGPVVAAAVSIDTDTYVSHGICDSKSLTDEGHRETVYKELTSNKGVKWSVGIVDNKTIDNINILQATFSAMTEAVTELVKCGKKGVKYHILIDGNKAPPQLNDNGNIIGMTPVVKGDGREMVIAAASIIAKVTRDRIMHDINDEIPQVVVVVYVITASYNLSQHKGYPTAAHMAVLRRLGPSKYHRLTFAPLKGNWQWSKDEYDKQQQQQQPIRVTTTNHTATTRHTRKDGHGVVESSVVDTITDNNNQVFERASTLVRSTVLTTTPNLTSSDGRGSSWPGHRIGDIAEYNQPSPPPPQQQQQQLKGVIKNVDLCSMIAL</sequence>
<dbReference type="EC" id="3.1.26.4" evidence="12"/>
<feature type="region of interest" description="Disordered" evidence="13">
    <location>
        <begin position="254"/>
        <end position="285"/>
    </location>
</feature>
<feature type="binding site" evidence="11">
    <location>
        <position position="146"/>
    </location>
    <ligand>
        <name>a divalent metal cation</name>
        <dbReference type="ChEBI" id="CHEBI:60240"/>
    </ligand>
</feature>
<dbReference type="CDD" id="cd07182">
    <property type="entry name" value="RNase_HII_bacteria_HII_like"/>
    <property type="match status" value="1"/>
</dbReference>
<proteinExistence type="inferred from homology"/>
<keyword evidence="6 11" id="KW-0540">Nuclease</keyword>
<evidence type="ECO:0000256" key="3">
    <source>
        <dbReference type="ARBA" id="ARBA00004496"/>
    </source>
</evidence>
<feature type="binding site" evidence="11">
    <location>
        <position position="47"/>
    </location>
    <ligand>
        <name>a divalent metal cation</name>
        <dbReference type="ChEBI" id="CHEBI:60240"/>
    </ligand>
</feature>
<evidence type="ECO:0000256" key="8">
    <source>
        <dbReference type="ARBA" id="ARBA00022759"/>
    </source>
</evidence>
<dbReference type="InterPro" id="IPR012337">
    <property type="entry name" value="RNaseH-like_sf"/>
</dbReference>
<dbReference type="PANTHER" id="PTHR10954">
    <property type="entry name" value="RIBONUCLEASE H2 SUBUNIT A"/>
    <property type="match status" value="1"/>
</dbReference>
<comment type="caution">
    <text evidence="15">The sequence shown here is derived from an EMBL/GenBank/DDBJ whole genome shotgun (WGS) entry which is preliminary data.</text>
</comment>
<feature type="compositionally biased region" description="Basic residues" evidence="13">
    <location>
        <begin position="1"/>
        <end position="10"/>
    </location>
</feature>
<evidence type="ECO:0000256" key="2">
    <source>
        <dbReference type="ARBA" id="ARBA00004065"/>
    </source>
</evidence>
<comment type="catalytic activity">
    <reaction evidence="1 11 12">
        <text>Endonucleolytic cleavage to 5'-phosphomonoester.</text>
        <dbReference type="EC" id="3.1.26.4"/>
    </reaction>
</comment>
<keyword evidence="9 11" id="KW-0378">Hydrolase</keyword>
<dbReference type="GO" id="GO:0005737">
    <property type="term" value="C:cytoplasm"/>
    <property type="evidence" value="ECO:0007669"/>
    <property type="project" value="UniProtKB-SubCell"/>
</dbReference>
<comment type="cofactor">
    <cofactor evidence="11">
        <name>Mn(2+)</name>
        <dbReference type="ChEBI" id="CHEBI:29035"/>
    </cofactor>
    <cofactor evidence="11">
        <name>Mg(2+)</name>
        <dbReference type="ChEBI" id="CHEBI:18420"/>
    </cofactor>
    <text evidence="11">Manganese or magnesium. Binds 1 divalent metal ion per monomer in the absence of substrate. May bind a second metal ion after substrate binding.</text>
</comment>
<evidence type="ECO:0000256" key="6">
    <source>
        <dbReference type="ARBA" id="ARBA00022722"/>
    </source>
</evidence>
<protein>
    <recommendedName>
        <fullName evidence="12">Ribonuclease</fullName>
        <ecNumber evidence="12">3.1.26.4</ecNumber>
    </recommendedName>
</protein>
<reference evidence="15 16" key="1">
    <citation type="submission" date="2020-04" db="EMBL/GenBank/DDBJ databases">
        <title>Perkinsus olseni comparative genomics.</title>
        <authorList>
            <person name="Bogema D.R."/>
        </authorList>
    </citation>
    <scope>NUCLEOTIDE SEQUENCE [LARGE SCALE GENOMIC DNA]</scope>
    <source>
        <strain evidence="15 16">ATCC PRA-207</strain>
    </source>
</reference>
<keyword evidence="5" id="KW-0963">Cytoplasm</keyword>
<keyword evidence="8 11" id="KW-0255">Endonuclease</keyword>
<keyword evidence="16" id="KW-1185">Reference proteome</keyword>
<accession>A0A7J6RUG9</accession>
<dbReference type="GO" id="GO:0046872">
    <property type="term" value="F:metal ion binding"/>
    <property type="evidence" value="ECO:0007669"/>
    <property type="project" value="UniProtKB-KW"/>
</dbReference>
<dbReference type="GO" id="GO:0043137">
    <property type="term" value="P:DNA replication, removal of RNA primer"/>
    <property type="evidence" value="ECO:0007669"/>
    <property type="project" value="TreeGrafter"/>
</dbReference>
<evidence type="ECO:0000256" key="4">
    <source>
        <dbReference type="ARBA" id="ARBA00007383"/>
    </source>
</evidence>
<dbReference type="PANTHER" id="PTHR10954:SF23">
    <property type="entry name" value="RIBONUCLEASE"/>
    <property type="match status" value="1"/>
</dbReference>
<dbReference type="InterPro" id="IPR001352">
    <property type="entry name" value="RNase_HII/HIII"/>
</dbReference>
<dbReference type="SUPFAM" id="SSF53098">
    <property type="entry name" value="Ribonuclease H-like"/>
    <property type="match status" value="1"/>
</dbReference>
<dbReference type="GO" id="GO:0032299">
    <property type="term" value="C:ribonuclease H2 complex"/>
    <property type="evidence" value="ECO:0007669"/>
    <property type="project" value="TreeGrafter"/>
</dbReference>
<dbReference type="GO" id="GO:0006298">
    <property type="term" value="P:mismatch repair"/>
    <property type="evidence" value="ECO:0007669"/>
    <property type="project" value="TreeGrafter"/>
</dbReference>
<dbReference type="GO" id="GO:0003723">
    <property type="term" value="F:RNA binding"/>
    <property type="evidence" value="ECO:0007669"/>
    <property type="project" value="UniProtKB-UniRule"/>
</dbReference>